<dbReference type="EMBL" id="JAXCGZ010000807">
    <property type="protein sequence ID" value="KAK7085560.1"/>
    <property type="molecule type" value="Genomic_DNA"/>
</dbReference>
<evidence type="ECO:0000256" key="6">
    <source>
        <dbReference type="RuleBase" id="RU363034"/>
    </source>
</evidence>
<reference evidence="10 11" key="1">
    <citation type="submission" date="2023-11" db="EMBL/GenBank/DDBJ databases">
        <title>Halocaridina rubra genome assembly.</title>
        <authorList>
            <person name="Smith C."/>
        </authorList>
    </citation>
    <scope>NUCLEOTIDE SEQUENCE [LARGE SCALE GENOMIC DNA]</scope>
    <source>
        <strain evidence="10">EP-1</strain>
        <tissue evidence="10">Whole</tissue>
    </source>
</reference>
<dbReference type="GO" id="GO:0004252">
    <property type="term" value="F:serine-type endopeptidase activity"/>
    <property type="evidence" value="ECO:0007669"/>
    <property type="project" value="InterPro"/>
</dbReference>
<dbReference type="InterPro" id="IPR009003">
    <property type="entry name" value="Peptidase_S1_PA"/>
</dbReference>
<dbReference type="SMART" id="SM00020">
    <property type="entry name" value="Tryp_SPc"/>
    <property type="match status" value="1"/>
</dbReference>
<dbReference type="CDD" id="cd00190">
    <property type="entry name" value="Tryp_SPc"/>
    <property type="match status" value="1"/>
</dbReference>
<evidence type="ECO:0000259" key="8">
    <source>
        <dbReference type="PROSITE" id="PS01180"/>
    </source>
</evidence>
<dbReference type="SMART" id="SM00042">
    <property type="entry name" value="CUB"/>
    <property type="match status" value="1"/>
</dbReference>
<dbReference type="SUPFAM" id="SSF49854">
    <property type="entry name" value="Spermadhesin, CUB domain"/>
    <property type="match status" value="1"/>
</dbReference>
<dbReference type="Pfam" id="PF00431">
    <property type="entry name" value="CUB"/>
    <property type="match status" value="1"/>
</dbReference>
<dbReference type="Gene3D" id="2.60.120.290">
    <property type="entry name" value="Spermadhesin, CUB domain"/>
    <property type="match status" value="1"/>
</dbReference>
<keyword evidence="3 6" id="KW-0720">Serine protease</keyword>
<dbReference type="AlphaFoldDB" id="A0AAN8XJ81"/>
<evidence type="ECO:0000256" key="5">
    <source>
        <dbReference type="PROSITE-ProRule" id="PRU00059"/>
    </source>
</evidence>
<dbReference type="SUPFAM" id="SSF50494">
    <property type="entry name" value="Trypsin-like serine proteases"/>
    <property type="match status" value="1"/>
</dbReference>
<dbReference type="PROSITE" id="PS00135">
    <property type="entry name" value="TRYPSIN_SER"/>
    <property type="match status" value="1"/>
</dbReference>
<keyword evidence="1 6" id="KW-0645">Protease</keyword>
<dbReference type="GO" id="GO:0006508">
    <property type="term" value="P:proteolysis"/>
    <property type="evidence" value="ECO:0007669"/>
    <property type="project" value="UniProtKB-KW"/>
</dbReference>
<dbReference type="InterPro" id="IPR000859">
    <property type="entry name" value="CUB_dom"/>
</dbReference>
<keyword evidence="7" id="KW-0732">Signal</keyword>
<evidence type="ECO:0000256" key="1">
    <source>
        <dbReference type="ARBA" id="ARBA00022670"/>
    </source>
</evidence>
<dbReference type="InterPro" id="IPR043504">
    <property type="entry name" value="Peptidase_S1_PA_chymotrypsin"/>
</dbReference>
<dbReference type="PANTHER" id="PTHR24252">
    <property type="entry name" value="ACROSIN-RELATED"/>
    <property type="match status" value="1"/>
</dbReference>
<evidence type="ECO:0000259" key="9">
    <source>
        <dbReference type="PROSITE" id="PS50240"/>
    </source>
</evidence>
<dbReference type="InterPro" id="IPR018114">
    <property type="entry name" value="TRYPSIN_HIS"/>
</dbReference>
<dbReference type="InterPro" id="IPR035914">
    <property type="entry name" value="Sperma_CUB_dom_sf"/>
</dbReference>
<organism evidence="10 11">
    <name type="scientific">Halocaridina rubra</name>
    <name type="common">Hawaiian red shrimp</name>
    <dbReference type="NCBI Taxonomy" id="373956"/>
    <lineage>
        <taxon>Eukaryota</taxon>
        <taxon>Metazoa</taxon>
        <taxon>Ecdysozoa</taxon>
        <taxon>Arthropoda</taxon>
        <taxon>Crustacea</taxon>
        <taxon>Multicrustacea</taxon>
        <taxon>Malacostraca</taxon>
        <taxon>Eumalacostraca</taxon>
        <taxon>Eucarida</taxon>
        <taxon>Decapoda</taxon>
        <taxon>Pleocyemata</taxon>
        <taxon>Caridea</taxon>
        <taxon>Atyoidea</taxon>
        <taxon>Atyidae</taxon>
        <taxon>Halocaridina</taxon>
    </lineage>
</organism>
<dbReference type="PROSITE" id="PS00134">
    <property type="entry name" value="TRYPSIN_HIS"/>
    <property type="match status" value="1"/>
</dbReference>
<evidence type="ECO:0000313" key="10">
    <source>
        <dbReference type="EMBL" id="KAK7085560.1"/>
    </source>
</evidence>
<evidence type="ECO:0000256" key="7">
    <source>
        <dbReference type="SAM" id="SignalP"/>
    </source>
</evidence>
<protein>
    <submittedName>
        <fullName evidence="10">Uncharacterized protein</fullName>
    </submittedName>
</protein>
<comment type="caution">
    <text evidence="5">Lacks conserved residue(s) required for the propagation of feature annotation.</text>
</comment>
<dbReference type="PROSITE" id="PS50240">
    <property type="entry name" value="TRYPSIN_DOM"/>
    <property type="match status" value="1"/>
</dbReference>
<dbReference type="PANTHER" id="PTHR24252:SF7">
    <property type="entry name" value="HYALIN"/>
    <property type="match status" value="1"/>
</dbReference>
<feature type="signal peptide" evidence="7">
    <location>
        <begin position="1"/>
        <end position="19"/>
    </location>
</feature>
<keyword evidence="11" id="KW-1185">Reference proteome</keyword>
<dbReference type="PRINTS" id="PR00722">
    <property type="entry name" value="CHYMOTRYPSIN"/>
</dbReference>
<sequence>MLTPQLAVVWFLYVVRCHGSPLRQTINCGGQAFLNFGRTEYFASPNYPSPYGRGLHCHWMAVSPYFTAMKLKCETFNTASSEDCSVDSFYFSKVGDFFMRDGKIYCGTGSLEVTTNANYFSVRFLSQNSHPNTHTGFQCSVTVVLPDGGKEISIPNTIPPSKPAPIISPPAPQSSSCECGVKGPSRIVGGQESGINEWPWQVGLEYVPNMAIICGATLISTQWVLTAAHCVQQFAIQDLKLRLGEHDKTSNHESAYTIEKTIEHVVIHPEFDALSIDNNIALLKMDTPVTLNDGIRPICLPFSYVSENLSGQVGTVTGWGTTQFEGNLSNVLREVEVPILTTSECMQYTFNTITITDNMICTYEEGKDACQGDSGGPLQWKKNNRWYLMGLVSMGEGCANVNSPGVYSKITNYLNWIQQQTAVPFCSPA</sequence>
<evidence type="ECO:0000313" key="11">
    <source>
        <dbReference type="Proteomes" id="UP001381693"/>
    </source>
</evidence>
<dbReference type="Gene3D" id="2.40.10.10">
    <property type="entry name" value="Trypsin-like serine proteases"/>
    <property type="match status" value="1"/>
</dbReference>
<dbReference type="FunFam" id="2.40.10.10:FF:000006">
    <property type="entry name" value="Serine proteinase stubble"/>
    <property type="match status" value="1"/>
</dbReference>
<keyword evidence="2 6" id="KW-0378">Hydrolase</keyword>
<feature type="chain" id="PRO_5043001178" evidence="7">
    <location>
        <begin position="20"/>
        <end position="429"/>
    </location>
</feature>
<evidence type="ECO:0000256" key="2">
    <source>
        <dbReference type="ARBA" id="ARBA00022801"/>
    </source>
</evidence>
<evidence type="ECO:0000256" key="4">
    <source>
        <dbReference type="ARBA" id="ARBA00023157"/>
    </source>
</evidence>
<accession>A0AAN8XJ81</accession>
<feature type="domain" description="Peptidase S1" evidence="9">
    <location>
        <begin position="187"/>
        <end position="422"/>
    </location>
</feature>
<feature type="domain" description="CUB" evidence="8">
    <location>
        <begin position="28"/>
        <end position="144"/>
    </location>
</feature>
<keyword evidence="4" id="KW-1015">Disulfide bond</keyword>
<evidence type="ECO:0000256" key="3">
    <source>
        <dbReference type="ARBA" id="ARBA00022825"/>
    </source>
</evidence>
<dbReference type="InterPro" id="IPR001314">
    <property type="entry name" value="Peptidase_S1A"/>
</dbReference>
<comment type="caution">
    <text evidence="10">The sequence shown here is derived from an EMBL/GenBank/DDBJ whole genome shotgun (WGS) entry which is preliminary data.</text>
</comment>
<proteinExistence type="predicted"/>
<dbReference type="CDD" id="cd00041">
    <property type="entry name" value="CUB"/>
    <property type="match status" value="1"/>
</dbReference>
<dbReference type="Proteomes" id="UP001381693">
    <property type="component" value="Unassembled WGS sequence"/>
</dbReference>
<dbReference type="PROSITE" id="PS01180">
    <property type="entry name" value="CUB"/>
    <property type="match status" value="1"/>
</dbReference>
<dbReference type="InterPro" id="IPR001254">
    <property type="entry name" value="Trypsin_dom"/>
</dbReference>
<dbReference type="InterPro" id="IPR033116">
    <property type="entry name" value="TRYPSIN_SER"/>
</dbReference>
<dbReference type="Pfam" id="PF00089">
    <property type="entry name" value="Trypsin"/>
    <property type="match status" value="1"/>
</dbReference>
<name>A0AAN8XJ81_HALRR</name>
<gene>
    <name evidence="10" type="ORF">SK128_006624</name>
</gene>